<dbReference type="Proteomes" id="UP001162156">
    <property type="component" value="Unassembled WGS sequence"/>
</dbReference>
<dbReference type="EMBL" id="JANEYF010004673">
    <property type="protein sequence ID" value="KAJ8930414.1"/>
    <property type="molecule type" value="Genomic_DNA"/>
</dbReference>
<evidence type="ECO:0000313" key="3">
    <source>
        <dbReference type="Proteomes" id="UP001162156"/>
    </source>
</evidence>
<protein>
    <recommendedName>
        <fullName evidence="4">Transposase</fullName>
    </recommendedName>
</protein>
<reference evidence="2" key="1">
    <citation type="journal article" date="2023" name="Insect Mol. Biol.">
        <title>Genome sequencing provides insights into the evolution of gene families encoding plant cell wall-degrading enzymes in longhorned beetles.</title>
        <authorList>
            <person name="Shin N.R."/>
            <person name="Okamura Y."/>
            <person name="Kirsch R."/>
            <person name="Pauchet Y."/>
        </authorList>
    </citation>
    <scope>NUCLEOTIDE SEQUENCE</scope>
    <source>
        <strain evidence="2">RBIC_L_NR</strain>
    </source>
</reference>
<evidence type="ECO:0000256" key="1">
    <source>
        <dbReference type="SAM" id="MobiDB-lite"/>
    </source>
</evidence>
<evidence type="ECO:0000313" key="2">
    <source>
        <dbReference type="EMBL" id="KAJ8930414.1"/>
    </source>
</evidence>
<keyword evidence="3" id="KW-1185">Reference proteome</keyword>
<organism evidence="2 3">
    <name type="scientific">Rhamnusium bicolor</name>
    <dbReference type="NCBI Taxonomy" id="1586634"/>
    <lineage>
        <taxon>Eukaryota</taxon>
        <taxon>Metazoa</taxon>
        <taxon>Ecdysozoa</taxon>
        <taxon>Arthropoda</taxon>
        <taxon>Hexapoda</taxon>
        <taxon>Insecta</taxon>
        <taxon>Pterygota</taxon>
        <taxon>Neoptera</taxon>
        <taxon>Endopterygota</taxon>
        <taxon>Coleoptera</taxon>
        <taxon>Polyphaga</taxon>
        <taxon>Cucujiformia</taxon>
        <taxon>Chrysomeloidea</taxon>
        <taxon>Cerambycidae</taxon>
        <taxon>Lepturinae</taxon>
        <taxon>Rhagiini</taxon>
        <taxon>Rhamnusium</taxon>
    </lineage>
</organism>
<feature type="compositionally biased region" description="Acidic residues" evidence="1">
    <location>
        <begin position="300"/>
        <end position="314"/>
    </location>
</feature>
<dbReference type="AlphaFoldDB" id="A0AAV8WUI1"/>
<proteinExistence type="predicted"/>
<feature type="region of interest" description="Disordered" evidence="1">
    <location>
        <begin position="298"/>
        <end position="349"/>
    </location>
</feature>
<evidence type="ECO:0008006" key="4">
    <source>
        <dbReference type="Google" id="ProtNLM"/>
    </source>
</evidence>
<name>A0AAV8WUI1_9CUCU</name>
<gene>
    <name evidence="2" type="ORF">NQ314_016789</name>
</gene>
<accession>A0AAV8WUI1</accession>
<comment type="caution">
    <text evidence="2">The sequence shown here is derived from an EMBL/GenBank/DDBJ whole genome shotgun (WGS) entry which is preliminary data.</text>
</comment>
<sequence length="349" mass="40102">MMMKSKYNLANTEQNIGITIESDSIEQVKEFKYLGITIDEYLNFSNHTKREFVLSFLKHHKDQLRTRICQNIKRSRATVSYDKINAYFDNLATELKNVPPSNIIHFDETNLSDDPCRKMVIFKRGCRYPECLCNSSKSAVSLMFAASADSKLLPPYIVYRAQNLYTSWKISGPKGARYNRSSSGWFDAPLDVAFFRPLKTGWRQILEKWKMGAGSKCASIPKHKFPHLLNEVLKVIEPNADKNIKSGFNKCGIFPLNRDKVLQRLPQNEAHEHNDENVEEGLNNFVVHFLKSMSVKDADFESSSDEQSEEENEMQDVHEFIESEPSNTGQETNEEMDLPLNILGKKPKC</sequence>